<proteinExistence type="predicted"/>
<reference evidence="1 2" key="1">
    <citation type="submission" date="2018-06" db="EMBL/GenBank/DDBJ databases">
        <authorList>
            <consortium name="Pathogen Informatics"/>
            <person name="Doyle S."/>
        </authorList>
    </citation>
    <scope>NUCLEOTIDE SEQUENCE [LARGE SCALE GENOMIC DNA]</scope>
    <source>
        <strain evidence="1 2">NCTC10899</strain>
    </source>
</reference>
<gene>
    <name evidence="1" type="ORF">NCTC10899_04310</name>
</gene>
<evidence type="ECO:0000313" key="1">
    <source>
        <dbReference type="EMBL" id="SUD41439.1"/>
    </source>
</evidence>
<name>A0A379IYV6_ECTME</name>
<accession>A0A379IYV6</accession>
<dbReference type="Proteomes" id="UP000254260">
    <property type="component" value="Unassembled WGS sequence"/>
</dbReference>
<evidence type="ECO:0000313" key="2">
    <source>
        <dbReference type="Proteomes" id="UP000254260"/>
    </source>
</evidence>
<sequence length="354" mass="40018">MRLVNQFVTIFSAFPVGGFLRLVGKHDRVKPSLNCNFGCVMTEDSASSSGQPEENFANSEGWISWRNLTTEAMERFYKQLLANTCGTPGLVGYEAVKRARAANGNFAWSWGAAAEIQETINTINAWGKYLRDWYAWNAVVESFEKDEDKWQLLHHFVKPLAFFCMHQPSAVSDRLMLLTETLLHQANCLVDPSYVDRLDQDGLRPGQGLRRSDRRKQVIRLGQRWTRFNVFLAALDTMNDSAYRKLSLNFRDLSVHSFAPRLMVGQIMRAVRSIEPWQETVKQPCGGYLLVDHPTKKCVSYTMGGLEPFPLSDACSASLSEYQKVVTAMSAFSELLEEICDSMDAIPDRLSGQS</sequence>
<protein>
    <submittedName>
        <fullName evidence="1">Uncharacterized protein</fullName>
    </submittedName>
</protein>
<organism evidence="1 2">
    <name type="scientific">Ectopseudomonas mendocina</name>
    <name type="common">Pseudomonas mendocina</name>
    <dbReference type="NCBI Taxonomy" id="300"/>
    <lineage>
        <taxon>Bacteria</taxon>
        <taxon>Pseudomonadati</taxon>
        <taxon>Pseudomonadota</taxon>
        <taxon>Gammaproteobacteria</taxon>
        <taxon>Pseudomonadales</taxon>
        <taxon>Pseudomonadaceae</taxon>
        <taxon>Ectopseudomonas</taxon>
    </lineage>
</organism>
<dbReference type="EMBL" id="UGUU01000001">
    <property type="protein sequence ID" value="SUD41439.1"/>
    <property type="molecule type" value="Genomic_DNA"/>
</dbReference>
<dbReference type="AlphaFoldDB" id="A0A379IYV6"/>